<sequence>MPPATMPPATTSMEEIFQQFSNTAGSADDVTKKDLMVRLRRMADSLEDADDTVNRLIHLSLELAVVRVGVDLKIYDLLVAHKTPMSVNAIAKDSGASPQLLGRLLRFLSSHGAIKESGKDEFTFTNVTQNLVATGSQAGICHNFATVCPQYQDLPAFLRKTEYQDITDPAHTVMQDTFNFEGKAFDWMGSHPENLAYFNDYMAGRRHNLDDTWLSVYPVEAEVKDWDPEAPVYVDVGGSVGHQCAGFKLRYPNLPGRVILQDLPHTIAAARLTPGVQNMAHDFFEPQPIKGAKFYYMRAVLHDWPDDLARKIIHNIKLAMGEDSVLLVDEMVLPDVGVYSHVTSIDLSMMCALASVERTESQWEALFASEGLELVQAMSYKPTSYESIMKFVQV</sequence>
<dbReference type="InterPro" id="IPR036388">
    <property type="entry name" value="WH-like_DNA-bd_sf"/>
</dbReference>
<evidence type="ECO:0000313" key="7">
    <source>
        <dbReference type="EMBL" id="KAJ8068749.1"/>
    </source>
</evidence>
<dbReference type="SUPFAM" id="SSF53335">
    <property type="entry name" value="S-adenosyl-L-methionine-dependent methyltransferases"/>
    <property type="match status" value="1"/>
</dbReference>
<dbReference type="SUPFAM" id="SSF46785">
    <property type="entry name" value="Winged helix' DNA-binding domain"/>
    <property type="match status" value="1"/>
</dbReference>
<evidence type="ECO:0000259" key="5">
    <source>
        <dbReference type="Pfam" id="PF00891"/>
    </source>
</evidence>
<keyword evidence="2" id="KW-0808">Transferase</keyword>
<dbReference type="PROSITE" id="PS51683">
    <property type="entry name" value="SAM_OMT_II"/>
    <property type="match status" value="1"/>
</dbReference>
<protein>
    <recommendedName>
        <fullName evidence="9">O-methyltransferase domain-containing protein</fullName>
    </recommendedName>
</protein>
<dbReference type="InterPro" id="IPR036390">
    <property type="entry name" value="WH_DNA-bd_sf"/>
</dbReference>
<dbReference type="GO" id="GO:0032259">
    <property type="term" value="P:methylation"/>
    <property type="evidence" value="ECO:0007669"/>
    <property type="project" value="UniProtKB-KW"/>
</dbReference>
<dbReference type="InterPro" id="IPR012967">
    <property type="entry name" value="COMT_dimerisation"/>
</dbReference>
<feature type="domain" description="O-methyltransferase dimerisation" evidence="6">
    <location>
        <begin position="57"/>
        <end position="127"/>
    </location>
</feature>
<dbReference type="PANTHER" id="PTHR43712">
    <property type="entry name" value="PUTATIVE (AFU_ORTHOLOGUE AFUA_4G14580)-RELATED"/>
    <property type="match status" value="1"/>
</dbReference>
<evidence type="ECO:0000256" key="3">
    <source>
        <dbReference type="ARBA" id="ARBA00022691"/>
    </source>
</evidence>
<evidence type="ECO:0000256" key="2">
    <source>
        <dbReference type="ARBA" id="ARBA00022679"/>
    </source>
</evidence>
<evidence type="ECO:0000256" key="1">
    <source>
        <dbReference type="ARBA" id="ARBA00022603"/>
    </source>
</evidence>
<evidence type="ECO:0000313" key="8">
    <source>
        <dbReference type="Proteomes" id="UP001152300"/>
    </source>
</evidence>
<reference evidence="7" key="1">
    <citation type="submission" date="2022-11" db="EMBL/GenBank/DDBJ databases">
        <title>Genome Resource of Sclerotinia nivalis Strain SnTB1, a Plant Pathogen Isolated from American Ginseng.</title>
        <authorList>
            <person name="Fan S."/>
        </authorList>
    </citation>
    <scope>NUCLEOTIDE SEQUENCE</scope>
    <source>
        <strain evidence="7">SnTB1</strain>
    </source>
</reference>
<dbReference type="InterPro" id="IPR016461">
    <property type="entry name" value="COMT-like"/>
</dbReference>
<evidence type="ECO:0008006" key="9">
    <source>
        <dbReference type="Google" id="ProtNLM"/>
    </source>
</evidence>
<name>A0A9X0DMK7_9HELO</name>
<accession>A0A9X0DMK7</accession>
<dbReference type="GO" id="GO:0008171">
    <property type="term" value="F:O-methyltransferase activity"/>
    <property type="evidence" value="ECO:0007669"/>
    <property type="project" value="InterPro"/>
</dbReference>
<dbReference type="Gene3D" id="3.40.50.150">
    <property type="entry name" value="Vaccinia Virus protein VP39"/>
    <property type="match status" value="1"/>
</dbReference>
<proteinExistence type="predicted"/>
<gene>
    <name evidence="7" type="ORF">OCU04_002446</name>
</gene>
<keyword evidence="3" id="KW-0949">S-adenosyl-L-methionine</keyword>
<dbReference type="InterPro" id="IPR001077">
    <property type="entry name" value="COMT_C"/>
</dbReference>
<dbReference type="OrthoDB" id="2410195at2759"/>
<comment type="caution">
    <text evidence="7">The sequence shown here is derived from an EMBL/GenBank/DDBJ whole genome shotgun (WGS) entry which is preliminary data.</text>
</comment>
<dbReference type="AlphaFoldDB" id="A0A9X0DMK7"/>
<evidence type="ECO:0000256" key="4">
    <source>
        <dbReference type="PIRSR" id="PIRSR005739-1"/>
    </source>
</evidence>
<dbReference type="Proteomes" id="UP001152300">
    <property type="component" value="Unassembled WGS sequence"/>
</dbReference>
<dbReference type="PANTHER" id="PTHR43712:SF4">
    <property type="entry name" value="O-METHYLTRANSFERASE DOMAIN-CONTAINING PROTEIN"/>
    <property type="match status" value="1"/>
</dbReference>
<organism evidence="7 8">
    <name type="scientific">Sclerotinia nivalis</name>
    <dbReference type="NCBI Taxonomy" id="352851"/>
    <lineage>
        <taxon>Eukaryota</taxon>
        <taxon>Fungi</taxon>
        <taxon>Dikarya</taxon>
        <taxon>Ascomycota</taxon>
        <taxon>Pezizomycotina</taxon>
        <taxon>Leotiomycetes</taxon>
        <taxon>Helotiales</taxon>
        <taxon>Sclerotiniaceae</taxon>
        <taxon>Sclerotinia</taxon>
    </lineage>
</organism>
<dbReference type="PIRSF" id="PIRSF005739">
    <property type="entry name" value="O-mtase"/>
    <property type="match status" value="1"/>
</dbReference>
<feature type="active site" description="Proton acceptor" evidence="4">
    <location>
        <position position="302"/>
    </location>
</feature>
<feature type="domain" description="O-methyltransferase C-terminal" evidence="5">
    <location>
        <begin position="232"/>
        <end position="371"/>
    </location>
</feature>
<evidence type="ECO:0000259" key="6">
    <source>
        <dbReference type="Pfam" id="PF08100"/>
    </source>
</evidence>
<keyword evidence="1" id="KW-0489">Methyltransferase</keyword>
<dbReference type="InterPro" id="IPR029063">
    <property type="entry name" value="SAM-dependent_MTases_sf"/>
</dbReference>
<dbReference type="Pfam" id="PF00891">
    <property type="entry name" value="Methyltransf_2"/>
    <property type="match status" value="1"/>
</dbReference>
<dbReference type="EMBL" id="JAPEIS010000002">
    <property type="protein sequence ID" value="KAJ8068749.1"/>
    <property type="molecule type" value="Genomic_DNA"/>
</dbReference>
<keyword evidence="8" id="KW-1185">Reference proteome</keyword>
<dbReference type="Pfam" id="PF08100">
    <property type="entry name" value="Dimerisation"/>
    <property type="match status" value="1"/>
</dbReference>
<dbReference type="Gene3D" id="1.10.10.10">
    <property type="entry name" value="Winged helix-like DNA-binding domain superfamily/Winged helix DNA-binding domain"/>
    <property type="match status" value="1"/>
</dbReference>
<dbReference type="GO" id="GO:0046983">
    <property type="term" value="F:protein dimerization activity"/>
    <property type="evidence" value="ECO:0007669"/>
    <property type="project" value="InterPro"/>
</dbReference>